<evidence type="ECO:0000313" key="2">
    <source>
        <dbReference type="Proteomes" id="UP001278766"/>
    </source>
</evidence>
<sequence length="379" mass="44203">MEIPPFLSDTPMQGEPACNWADFLSPQLRRFPRAYNKITLHNRLGHGIEGCVGRVKFDDDKSSFALKIFFDSVPDPEHGGWWPLEREARNVAILEKVQAGLRQSSPEPIHVPAKRTTRLDCLRCLYAFSADGRRSRDFDGLPADSKVAMSDSDTRLRQCFGWIRVQGADFMRMNKIIEIDYDAKHNGEGYASYLERDKIYYAIVYEYVPEEKLELGPVQRQLDFFYYLGFLPCQTMRAVNWQGPGILLDFGDYNSPVDQWFPAVFCYTPRPEAEFIIDPKTVEARISEKYNRIRVLRDQGIGPTEEEKRERDIERASAATGRWVEWGYYEDRRGRSYFNCKFWGRRKLEHGSPLVFPTNLWRSDQRRNPRKRARGGSPR</sequence>
<protein>
    <submittedName>
        <fullName evidence="1">Uncharacterized protein</fullName>
    </submittedName>
</protein>
<accession>A0AAE0HA81</accession>
<keyword evidence="2" id="KW-1185">Reference proteome</keyword>
<name>A0AAE0HA81_9PEZI</name>
<dbReference type="Proteomes" id="UP001278766">
    <property type="component" value="Unassembled WGS sequence"/>
</dbReference>
<comment type="caution">
    <text evidence="1">The sequence shown here is derived from an EMBL/GenBank/DDBJ whole genome shotgun (WGS) entry which is preliminary data.</text>
</comment>
<dbReference type="RefSeq" id="XP_062656338.1">
    <property type="nucleotide sequence ID" value="XM_062800763.1"/>
</dbReference>
<dbReference type="AlphaFoldDB" id="A0AAE0HA81"/>
<reference evidence="1" key="2">
    <citation type="submission" date="2023-06" db="EMBL/GenBank/DDBJ databases">
        <authorList>
            <consortium name="Lawrence Berkeley National Laboratory"/>
            <person name="Haridas S."/>
            <person name="Hensen N."/>
            <person name="Bonometti L."/>
            <person name="Westerberg I."/>
            <person name="Brannstrom I.O."/>
            <person name="Guillou S."/>
            <person name="Cros-Aarteil S."/>
            <person name="Calhoun S."/>
            <person name="Kuo A."/>
            <person name="Mondo S."/>
            <person name="Pangilinan J."/>
            <person name="Riley R."/>
            <person name="Labutti K."/>
            <person name="Andreopoulos B."/>
            <person name="Lipzen A."/>
            <person name="Chen C."/>
            <person name="Yanf M."/>
            <person name="Daum C."/>
            <person name="Ng V."/>
            <person name="Clum A."/>
            <person name="Steindorff A."/>
            <person name="Ohm R."/>
            <person name="Martin F."/>
            <person name="Silar P."/>
            <person name="Natvig D."/>
            <person name="Lalanne C."/>
            <person name="Gautier V."/>
            <person name="Ament-Velasquez S.L."/>
            <person name="Kruys A."/>
            <person name="Hutchinson M.I."/>
            <person name="Powell A.J."/>
            <person name="Barry K."/>
            <person name="Miller A.N."/>
            <person name="Grigoriev I.V."/>
            <person name="Debuchy R."/>
            <person name="Gladieux P."/>
            <person name="Thoren M.H."/>
            <person name="Johannesson H."/>
        </authorList>
    </citation>
    <scope>NUCLEOTIDE SEQUENCE</scope>
    <source>
        <strain evidence="1">CBS 168.71</strain>
    </source>
</reference>
<dbReference type="EMBL" id="JAUEPN010000006">
    <property type="protein sequence ID" value="KAK3292824.1"/>
    <property type="molecule type" value="Genomic_DNA"/>
</dbReference>
<organism evidence="1 2">
    <name type="scientific">Chaetomium fimeti</name>
    <dbReference type="NCBI Taxonomy" id="1854472"/>
    <lineage>
        <taxon>Eukaryota</taxon>
        <taxon>Fungi</taxon>
        <taxon>Dikarya</taxon>
        <taxon>Ascomycota</taxon>
        <taxon>Pezizomycotina</taxon>
        <taxon>Sordariomycetes</taxon>
        <taxon>Sordariomycetidae</taxon>
        <taxon>Sordariales</taxon>
        <taxon>Chaetomiaceae</taxon>
        <taxon>Chaetomium</taxon>
    </lineage>
</organism>
<gene>
    <name evidence="1" type="ORF">B0H64DRAFT_326975</name>
</gene>
<proteinExistence type="predicted"/>
<dbReference type="GeneID" id="87837711"/>
<evidence type="ECO:0000313" key="1">
    <source>
        <dbReference type="EMBL" id="KAK3292824.1"/>
    </source>
</evidence>
<reference evidence="1" key="1">
    <citation type="journal article" date="2023" name="Mol. Phylogenet. Evol.">
        <title>Genome-scale phylogeny and comparative genomics of the fungal order Sordariales.</title>
        <authorList>
            <person name="Hensen N."/>
            <person name="Bonometti L."/>
            <person name="Westerberg I."/>
            <person name="Brannstrom I.O."/>
            <person name="Guillou S."/>
            <person name="Cros-Aarteil S."/>
            <person name="Calhoun S."/>
            <person name="Haridas S."/>
            <person name="Kuo A."/>
            <person name="Mondo S."/>
            <person name="Pangilinan J."/>
            <person name="Riley R."/>
            <person name="LaButti K."/>
            <person name="Andreopoulos B."/>
            <person name="Lipzen A."/>
            <person name="Chen C."/>
            <person name="Yan M."/>
            <person name="Daum C."/>
            <person name="Ng V."/>
            <person name="Clum A."/>
            <person name="Steindorff A."/>
            <person name="Ohm R.A."/>
            <person name="Martin F."/>
            <person name="Silar P."/>
            <person name="Natvig D.O."/>
            <person name="Lalanne C."/>
            <person name="Gautier V."/>
            <person name="Ament-Velasquez S.L."/>
            <person name="Kruys A."/>
            <person name="Hutchinson M.I."/>
            <person name="Powell A.J."/>
            <person name="Barry K."/>
            <person name="Miller A.N."/>
            <person name="Grigoriev I.V."/>
            <person name="Debuchy R."/>
            <person name="Gladieux P."/>
            <person name="Hiltunen Thoren M."/>
            <person name="Johannesson H."/>
        </authorList>
    </citation>
    <scope>NUCLEOTIDE SEQUENCE</scope>
    <source>
        <strain evidence="1">CBS 168.71</strain>
    </source>
</reference>